<dbReference type="RefSeq" id="WP_050567468.1">
    <property type="nucleotide sequence ID" value="NZ_BAOJ01000191.1"/>
</dbReference>
<sequence>MAMSNNSDLTIEVNSRIGWISEIHPDLTRVKIDFESNPFGEPIWGTLGRAFSKSDIELAIDNKLDCRVDFFGGDISLPTILDIYTSLLNQEQIVFRAERMRIEGDEELTLRSGDAQITMTARSGTIKTEAKHINSTAERTQKIQAKKINLN</sequence>
<evidence type="ECO:0000313" key="2">
    <source>
        <dbReference type="Proteomes" id="UP000321922"/>
    </source>
</evidence>
<evidence type="ECO:0000313" key="1">
    <source>
        <dbReference type="EMBL" id="GEM75153.1"/>
    </source>
</evidence>
<reference evidence="1 2" key="1">
    <citation type="submission" date="2019-07" db="EMBL/GenBank/DDBJ databases">
        <title>Whole genome shotgun sequence of Vibrio sagamiensis NBRC 104589.</title>
        <authorList>
            <person name="Hosoyama A."/>
            <person name="Uohara A."/>
            <person name="Ohji S."/>
            <person name="Ichikawa N."/>
        </authorList>
    </citation>
    <scope>NUCLEOTIDE SEQUENCE [LARGE SCALE GENOMIC DNA]</scope>
    <source>
        <strain evidence="1 2">NBRC 104589</strain>
    </source>
</reference>
<comment type="caution">
    <text evidence="1">The sequence shown here is derived from an EMBL/GenBank/DDBJ whole genome shotgun (WGS) entry which is preliminary data.</text>
</comment>
<organism evidence="1 2">
    <name type="scientific">Vibrio sagamiensis NBRC 104589</name>
    <dbReference type="NCBI Taxonomy" id="1219064"/>
    <lineage>
        <taxon>Bacteria</taxon>
        <taxon>Pseudomonadati</taxon>
        <taxon>Pseudomonadota</taxon>
        <taxon>Gammaproteobacteria</taxon>
        <taxon>Vibrionales</taxon>
        <taxon>Vibrionaceae</taxon>
        <taxon>Vibrio</taxon>
    </lineage>
</organism>
<dbReference type="Proteomes" id="UP000321922">
    <property type="component" value="Unassembled WGS sequence"/>
</dbReference>
<dbReference type="EMBL" id="BJXJ01000010">
    <property type="protein sequence ID" value="GEM75153.1"/>
    <property type="molecule type" value="Genomic_DNA"/>
</dbReference>
<dbReference type="AlphaFoldDB" id="A0A511QCY6"/>
<protein>
    <submittedName>
        <fullName evidence="1">Uncharacterized protein</fullName>
    </submittedName>
</protein>
<proteinExistence type="predicted"/>
<name>A0A511QCY6_9VIBR</name>
<keyword evidence="2" id="KW-1185">Reference proteome</keyword>
<accession>A0A511QCY6</accession>
<dbReference type="OrthoDB" id="5870947at2"/>
<gene>
    <name evidence="1" type="ORF">VSA01S_12650</name>
</gene>